<evidence type="ECO:0000256" key="1">
    <source>
        <dbReference type="SAM" id="MobiDB-lite"/>
    </source>
</evidence>
<protein>
    <submittedName>
        <fullName evidence="2">Uncharacterized protein</fullName>
    </submittedName>
</protein>
<dbReference type="EMBL" id="GL378339">
    <property type="protein sequence ID" value="EFJ48687.1"/>
    <property type="molecule type" value="Genomic_DNA"/>
</dbReference>
<proteinExistence type="predicted"/>
<accession>D8TVE1</accession>
<dbReference type="KEGG" id="vcn:VOLCADRAFT_90910"/>
<dbReference type="RefSeq" id="XP_002950486.1">
    <property type="nucleotide sequence ID" value="XM_002950440.1"/>
</dbReference>
<feature type="compositionally biased region" description="Polar residues" evidence="1">
    <location>
        <begin position="159"/>
        <end position="168"/>
    </location>
</feature>
<evidence type="ECO:0000313" key="2">
    <source>
        <dbReference type="EMBL" id="EFJ48687.1"/>
    </source>
</evidence>
<dbReference type="InParanoid" id="D8TVE1"/>
<organism evidence="3">
    <name type="scientific">Volvox carteri f. nagariensis</name>
    <dbReference type="NCBI Taxonomy" id="3068"/>
    <lineage>
        <taxon>Eukaryota</taxon>
        <taxon>Viridiplantae</taxon>
        <taxon>Chlorophyta</taxon>
        <taxon>core chlorophytes</taxon>
        <taxon>Chlorophyceae</taxon>
        <taxon>CS clade</taxon>
        <taxon>Chlamydomonadales</taxon>
        <taxon>Volvocaceae</taxon>
        <taxon>Volvox</taxon>
    </lineage>
</organism>
<keyword evidence="3" id="KW-1185">Reference proteome</keyword>
<feature type="compositionally biased region" description="Polar residues" evidence="1">
    <location>
        <begin position="634"/>
        <end position="643"/>
    </location>
</feature>
<dbReference type="GeneID" id="9617529"/>
<gene>
    <name evidence="2" type="ORF">VOLCADRAFT_90910</name>
</gene>
<feature type="region of interest" description="Disordered" evidence="1">
    <location>
        <begin position="618"/>
        <end position="649"/>
    </location>
</feature>
<evidence type="ECO:0000313" key="3">
    <source>
        <dbReference type="Proteomes" id="UP000001058"/>
    </source>
</evidence>
<name>D8TVE1_VOLCA</name>
<sequence>MVTSATDRRRLAGVDGAGLGATAVKVRITTWLTGMPRASATRCLNSATAAATAAYVKWIDRTMQSVVQGHRNRASWQLDQARSRGACASNVRVCRSSDICHLYDTLPRLYNFARSRMDSPDPKRQRLEPTSSYNLRCRTLVTSSSIDPPDAKRQRLDTAASQSSTSTVGPPAVATDSRSVTFHVTFTAGPTETNEDRLFAGAQSRYGSFIAGVNTAGQGIDDVILGRLESSHAFGHRVTFANVDAASLPPFITSRFAGVTVGQFKVSSATRISVEPSSAVPMLYSARLRFPVYDVGSDRARPEDKHASDGSALLLIPHGGMFRGGPFRKFKAWVACGNGDSPDAGRVELAIRESAPDDFVAQLQAAADSSTPLYVYGAKISPSNSKAYMNSVFLSGSLVAAASAPGKRPPKRVHTFQAAVQRTTAATVPADTTDMVLAWEQRSRSALVLPSDGPHTSATLSPNPTSVTVVGSLPVLPLVLTIGSRSYPVCTDSIAVMQQLPNYDEFFGSASFADDNDRMAYAAYDSFTVTGTITTKTEGLGAFRALVGSTPTQVGGVPRIYTGLHVLKLLLRQAFVLFSSVSSVRRVARSRMDSPDPKRQRLEPTSSYNLRCRTLVTSSSIDPPDAKRQRLDTAASQSSTSTVGPPAVATDSRSVTFHVTFTAGPTETNEDRLFAGAQSRYGSFIAGVNTAGQGIDDVILGRLESSHAFGHRVTFANVDAASLPPFITSRFAGVTVGQFKVSSATRISVEPSSAVPMLYSARLRFPVYDVGSDRARPEDKHASDGSALLLIPHGGMFRGGPFRKFKAWVACGNGDSPDAGRVELAIRESAPDDFVAQLQAAADSSTPLYVYGAKISPSNSKAYMNSVFLSGSLVAAASAPGKRPPKRVHTFQAAVQRTTAATVPADTTDMVWPWEQRSRIGSLPVLPLVLTIGSRSYPVCTDSIAVMQQLPNYDEFFGSASFADDNDRMAYAAYDSFTVTGTITTKTEGRTTFITALQE</sequence>
<feature type="region of interest" description="Disordered" evidence="1">
    <location>
        <begin position="143"/>
        <end position="174"/>
    </location>
</feature>
<reference evidence="2 3" key="1">
    <citation type="journal article" date="2010" name="Science">
        <title>Genomic analysis of organismal complexity in the multicellular green alga Volvox carteri.</title>
        <authorList>
            <person name="Prochnik S.E."/>
            <person name="Umen J."/>
            <person name="Nedelcu A.M."/>
            <person name="Hallmann A."/>
            <person name="Miller S.M."/>
            <person name="Nishii I."/>
            <person name="Ferris P."/>
            <person name="Kuo A."/>
            <person name="Mitros T."/>
            <person name="Fritz-Laylin L.K."/>
            <person name="Hellsten U."/>
            <person name="Chapman J."/>
            <person name="Simakov O."/>
            <person name="Rensing S.A."/>
            <person name="Terry A."/>
            <person name="Pangilinan J."/>
            <person name="Kapitonov V."/>
            <person name="Jurka J."/>
            <person name="Salamov A."/>
            <person name="Shapiro H."/>
            <person name="Schmutz J."/>
            <person name="Grimwood J."/>
            <person name="Lindquist E."/>
            <person name="Lucas S."/>
            <person name="Grigoriev I.V."/>
            <person name="Schmitt R."/>
            <person name="Kirk D."/>
            <person name="Rokhsar D.S."/>
        </authorList>
    </citation>
    <scope>NUCLEOTIDE SEQUENCE [LARGE SCALE GENOMIC DNA]</scope>
    <source>
        <strain evidence="3">f. Nagariensis / Eve</strain>
    </source>
</reference>
<dbReference type="AlphaFoldDB" id="D8TVE1"/>
<dbReference type="Proteomes" id="UP000001058">
    <property type="component" value="Unassembled WGS sequence"/>
</dbReference>